<dbReference type="InterPro" id="IPR001199">
    <property type="entry name" value="Cyt_B5-like_heme/steroid-bd"/>
</dbReference>
<keyword evidence="5" id="KW-0472">Membrane</keyword>
<dbReference type="AlphaFoldDB" id="Q7XYI8"/>
<dbReference type="HOGENOM" id="CLU_1655422_0_0_1"/>
<dbReference type="Gene3D" id="3.10.120.10">
    <property type="entry name" value="Cytochrome b5-like heme/steroid binding domain"/>
    <property type="match status" value="1"/>
</dbReference>
<evidence type="ECO:0000256" key="5">
    <source>
        <dbReference type="RuleBase" id="RU362121"/>
    </source>
</evidence>
<dbReference type="InterPro" id="IPR018506">
    <property type="entry name" value="Cyt_B5_heme-BS"/>
</dbReference>
<comment type="similarity">
    <text evidence="4 5">Belongs to the cytochrome b5 family.</text>
</comment>
<dbReference type="PROSITE" id="PS50255">
    <property type="entry name" value="CYTOCHROME_B5_2"/>
    <property type="match status" value="1"/>
</dbReference>
<keyword evidence="6" id="KW-0732">Signal</keyword>
<keyword evidence="5" id="KW-1133">Transmembrane helix</keyword>
<keyword evidence="1 5" id="KW-0349">Heme</keyword>
<dbReference type="EMBL" id="AY267693">
    <property type="protein sequence ID" value="AAP79207.1"/>
    <property type="molecule type" value="mRNA"/>
</dbReference>
<dbReference type="PANTHER" id="PTHR19359">
    <property type="entry name" value="CYTOCHROME B5"/>
    <property type="match status" value="1"/>
</dbReference>
<dbReference type="SUPFAM" id="SSF55856">
    <property type="entry name" value="Cytochrome b5-like heme/steroid binding domain"/>
    <property type="match status" value="1"/>
</dbReference>
<evidence type="ECO:0000313" key="8">
    <source>
        <dbReference type="EMBL" id="AAP79207.1"/>
    </source>
</evidence>
<evidence type="ECO:0000259" key="7">
    <source>
        <dbReference type="PROSITE" id="PS50255"/>
    </source>
</evidence>
<dbReference type="PROSITE" id="PS00191">
    <property type="entry name" value="CYTOCHROME_B5_1"/>
    <property type="match status" value="1"/>
</dbReference>
<dbReference type="Pfam" id="PF00173">
    <property type="entry name" value="Cyt-b5"/>
    <property type="match status" value="1"/>
</dbReference>
<dbReference type="GO" id="GO:0016020">
    <property type="term" value="C:membrane"/>
    <property type="evidence" value="ECO:0007669"/>
    <property type="project" value="TreeGrafter"/>
</dbReference>
<dbReference type="GO" id="GO:0020037">
    <property type="term" value="F:heme binding"/>
    <property type="evidence" value="ECO:0007669"/>
    <property type="project" value="UniProtKB-UniRule"/>
</dbReference>
<evidence type="ECO:0000256" key="2">
    <source>
        <dbReference type="ARBA" id="ARBA00022723"/>
    </source>
</evidence>
<name>Q7XYI8_BIGNA</name>
<evidence type="ECO:0000256" key="4">
    <source>
        <dbReference type="ARBA" id="ARBA00038168"/>
    </source>
</evidence>
<reference evidence="8" key="1">
    <citation type="journal article" date="2003" name="Proc. Natl. Acad. Sci. U.S.A.">
        <title>Lateral gene transfer and the evolution of plastid-targeted proteins in the secondary plastid-containing alga Bigelowiella natans.</title>
        <authorList>
            <person name="Archibald J.M."/>
            <person name="Rogers M.B."/>
            <person name="Toop M."/>
            <person name="Ishida K."/>
            <person name="Keeling P.J."/>
        </authorList>
    </citation>
    <scope>NUCLEOTIDE SEQUENCE</scope>
    <source>
        <strain evidence="8">CCMP 621</strain>
    </source>
</reference>
<keyword evidence="2 5" id="KW-0479">Metal-binding</keyword>
<accession>Q7XYI8</accession>
<dbReference type="InterPro" id="IPR050668">
    <property type="entry name" value="Cytochrome_b5"/>
</dbReference>
<evidence type="ECO:0000256" key="1">
    <source>
        <dbReference type="ARBA" id="ARBA00022617"/>
    </source>
</evidence>
<keyword evidence="5" id="KW-0812">Transmembrane</keyword>
<evidence type="ECO:0000256" key="6">
    <source>
        <dbReference type="SAM" id="SignalP"/>
    </source>
</evidence>
<organism evidence="8">
    <name type="scientific">Bigelowiella natans</name>
    <name type="common">Pedinomonas minutissima</name>
    <name type="synonym">Chlorarachnion sp. (strain CCMP621)</name>
    <dbReference type="NCBI Taxonomy" id="227086"/>
    <lineage>
        <taxon>Eukaryota</taxon>
        <taxon>Sar</taxon>
        <taxon>Rhizaria</taxon>
        <taxon>Cercozoa</taxon>
        <taxon>Chlorarachniophyceae</taxon>
        <taxon>Bigelowiella</taxon>
    </lineage>
</organism>
<sequence>MESLLSFLSFPAMVAAEPQDDGENVTMLITVAATVGVVAVGNLAFRRCSSKKTVVDEDAVVDNTPISEEENLIPITDKGYTMEEIEKHNREGDCWIIIKDKVYDATSYLEKHPGGAYAIIQFGGQDATEDYKEIHSTQADKLLARHQIGFVKKETGSNKS</sequence>
<dbReference type="SMART" id="SM01117">
    <property type="entry name" value="Cyt-b5"/>
    <property type="match status" value="1"/>
</dbReference>
<evidence type="ECO:0000256" key="3">
    <source>
        <dbReference type="ARBA" id="ARBA00023004"/>
    </source>
</evidence>
<feature type="signal peptide" evidence="6">
    <location>
        <begin position="1"/>
        <end position="16"/>
    </location>
</feature>
<dbReference type="InterPro" id="IPR036400">
    <property type="entry name" value="Cyt_B5-like_heme/steroid_sf"/>
</dbReference>
<feature type="chain" id="PRO_5030176072" evidence="6">
    <location>
        <begin position="17"/>
        <end position="160"/>
    </location>
</feature>
<keyword evidence="3 5" id="KW-0408">Iron</keyword>
<dbReference type="PRINTS" id="PR00363">
    <property type="entry name" value="CYTOCHROMEB5"/>
</dbReference>
<dbReference type="GO" id="GO:0046872">
    <property type="term" value="F:metal ion binding"/>
    <property type="evidence" value="ECO:0007669"/>
    <property type="project" value="UniProtKB-UniRule"/>
</dbReference>
<proteinExistence type="evidence at transcript level"/>
<feature type="transmembrane region" description="Helical" evidence="5">
    <location>
        <begin position="26"/>
        <end position="45"/>
    </location>
</feature>
<dbReference type="FunFam" id="3.10.120.10:FF:000007">
    <property type="entry name" value="Sulfite oxidase, mitochondrial"/>
    <property type="match status" value="1"/>
</dbReference>
<protein>
    <submittedName>
        <fullName evidence="8">Nitrate reductase</fullName>
    </submittedName>
</protein>
<feature type="domain" description="Cytochrome b5 heme-binding" evidence="7">
    <location>
        <begin position="77"/>
        <end position="152"/>
    </location>
</feature>